<feature type="chain" id="PRO_5042606561" description="Tetratricopeptide repeat protein" evidence="2">
    <location>
        <begin position="21"/>
        <end position="198"/>
    </location>
</feature>
<proteinExistence type="predicted"/>
<reference evidence="3" key="1">
    <citation type="submission" date="2023-03" db="EMBL/GenBank/DDBJ databases">
        <title>Andean soil-derived lignocellulolytic bacterial consortium as a source of novel taxa and putative plastic-active enzymes.</title>
        <authorList>
            <person name="Diaz-Garcia L."/>
            <person name="Chuvochina M."/>
            <person name="Feuerriegel G."/>
            <person name="Bunk B."/>
            <person name="Sproer C."/>
            <person name="Streit W.R."/>
            <person name="Rodriguez L.M."/>
            <person name="Overmann J."/>
            <person name="Jimenez D.J."/>
        </authorList>
    </citation>
    <scope>NUCLEOTIDE SEQUENCE</scope>
    <source>
        <strain evidence="3">MAG 3858</strain>
    </source>
</reference>
<evidence type="ECO:0008006" key="5">
    <source>
        <dbReference type="Google" id="ProtNLM"/>
    </source>
</evidence>
<feature type="signal peptide" evidence="2">
    <location>
        <begin position="1"/>
        <end position="20"/>
    </location>
</feature>
<organism evidence="3 4">
    <name type="scientific">Candidatus Pedobacter colombiensis</name>
    <dbReference type="NCBI Taxonomy" id="3121371"/>
    <lineage>
        <taxon>Bacteria</taxon>
        <taxon>Pseudomonadati</taxon>
        <taxon>Bacteroidota</taxon>
        <taxon>Sphingobacteriia</taxon>
        <taxon>Sphingobacteriales</taxon>
        <taxon>Sphingobacteriaceae</taxon>
        <taxon>Pedobacter</taxon>
    </lineage>
</organism>
<protein>
    <recommendedName>
        <fullName evidence="5">Tetratricopeptide repeat protein</fullName>
    </recommendedName>
</protein>
<dbReference type="AlphaFoldDB" id="A0AAJ5W4W5"/>
<name>A0AAJ5W4W5_9SPHI</name>
<dbReference type="Gene3D" id="1.25.40.10">
    <property type="entry name" value="Tetratricopeptide repeat domain"/>
    <property type="match status" value="1"/>
</dbReference>
<dbReference type="InterPro" id="IPR019734">
    <property type="entry name" value="TPR_rpt"/>
</dbReference>
<dbReference type="EMBL" id="CP119313">
    <property type="protein sequence ID" value="WEK18578.1"/>
    <property type="molecule type" value="Genomic_DNA"/>
</dbReference>
<keyword evidence="1" id="KW-0802">TPR repeat</keyword>
<dbReference type="PROSITE" id="PS50005">
    <property type="entry name" value="TPR"/>
    <property type="match status" value="1"/>
</dbReference>
<sequence>MKKLFIIAFLMLLTLQSAFSQTKKIEDLYNEYTLVRNTPNRKATKEKSLALLERATELNEKQVTNVNYHLARLHEEEKEPELAIPYYEKVIKIVPGYYVAQRALGFINLKKCEALGHKVTAAAQAKNESLYNESFKAYKKQVLLTIPYFEKSQACDADDNTLNILTGLYKSIKATQSLTTLDSRLKELAKDCVSLLDE</sequence>
<evidence type="ECO:0000256" key="2">
    <source>
        <dbReference type="SAM" id="SignalP"/>
    </source>
</evidence>
<dbReference type="SUPFAM" id="SSF48452">
    <property type="entry name" value="TPR-like"/>
    <property type="match status" value="1"/>
</dbReference>
<evidence type="ECO:0000256" key="1">
    <source>
        <dbReference type="PROSITE-ProRule" id="PRU00339"/>
    </source>
</evidence>
<evidence type="ECO:0000313" key="4">
    <source>
        <dbReference type="Proteomes" id="UP001214530"/>
    </source>
</evidence>
<keyword evidence="2" id="KW-0732">Signal</keyword>
<dbReference type="Proteomes" id="UP001214530">
    <property type="component" value="Chromosome"/>
</dbReference>
<gene>
    <name evidence="3" type="ORF">P0Y49_17450</name>
</gene>
<evidence type="ECO:0000313" key="3">
    <source>
        <dbReference type="EMBL" id="WEK18578.1"/>
    </source>
</evidence>
<accession>A0AAJ5W4W5</accession>
<dbReference type="InterPro" id="IPR011990">
    <property type="entry name" value="TPR-like_helical_dom_sf"/>
</dbReference>
<feature type="repeat" description="TPR" evidence="1">
    <location>
        <begin position="64"/>
        <end position="97"/>
    </location>
</feature>